<proteinExistence type="predicted"/>
<evidence type="ECO:0000313" key="2">
    <source>
        <dbReference type="Proteomes" id="UP000306420"/>
    </source>
</evidence>
<dbReference type="AlphaFoldDB" id="A0A5R9DSI5"/>
<comment type="caution">
    <text evidence="1">The sequence shown here is derived from an EMBL/GenBank/DDBJ whole genome shotgun (WGS) entry which is preliminary data.</text>
</comment>
<dbReference type="EMBL" id="VBSP01000052">
    <property type="protein sequence ID" value="TLQ39665.1"/>
    <property type="molecule type" value="Genomic_DNA"/>
</dbReference>
<reference evidence="1 2" key="1">
    <citation type="submission" date="2019-05" db="EMBL/GenBank/DDBJ databases">
        <title>The metagenome of a microbial culture collection derived from dairy environment covers the genomic content of the human microbiome.</title>
        <authorList>
            <person name="Roder T."/>
            <person name="Wuthrich D."/>
            <person name="Sattari Z."/>
            <person name="Von Ah U."/>
            <person name="Bar C."/>
            <person name="Ronchi F."/>
            <person name="Macpherson A.J."/>
            <person name="Ganal-Vonarburg S.C."/>
            <person name="Bruggmann R."/>
            <person name="Vergeres G."/>
        </authorList>
    </citation>
    <scope>NUCLEOTIDE SEQUENCE [LARGE SCALE GENOMIC DNA]</scope>
    <source>
        <strain evidence="1 2">FAM 24227</strain>
    </source>
</reference>
<dbReference type="Proteomes" id="UP000306420">
    <property type="component" value="Unassembled WGS sequence"/>
</dbReference>
<gene>
    <name evidence="1" type="ORF">FEZ33_10500</name>
</gene>
<accession>A0A5R9DSI5</accession>
<evidence type="ECO:0000313" key="1">
    <source>
        <dbReference type="EMBL" id="TLQ39665.1"/>
    </source>
</evidence>
<protein>
    <submittedName>
        <fullName evidence="1">Uncharacterized protein</fullName>
    </submittedName>
</protein>
<organism evidence="1 2">
    <name type="scientific">Ruoffia tabacinasalis</name>
    <dbReference type="NCBI Taxonomy" id="87458"/>
    <lineage>
        <taxon>Bacteria</taxon>
        <taxon>Bacillati</taxon>
        <taxon>Bacillota</taxon>
        <taxon>Bacilli</taxon>
        <taxon>Lactobacillales</taxon>
        <taxon>Aerococcaceae</taxon>
        <taxon>Ruoffia</taxon>
    </lineage>
</organism>
<sequence length="201" mass="23277">MKNKYLLSFVIFLLIISISSIQVSADGLGELVKLTDEQQEIFSLLRLRQTNFYSIDYENSNSSYIIRWEKLQNDGNWQAMELINEKHDGGNLQVAINLEDFIRIGIRSEDGTLNTYEFLSSSLPNRIERENSRESLSGDWKDTIEIEANNREPLTILILADSNHMYSLNYEEINSDYENPEFDVEGVKDVFALTIEFVETE</sequence>
<name>A0A5R9DSI5_9LACT</name>
<dbReference type="RefSeq" id="WP_138405340.1">
    <property type="nucleotide sequence ID" value="NZ_VBSP01000052.1"/>
</dbReference>